<accession>A0A2D6YMR7</accession>
<dbReference type="InterPro" id="IPR029787">
    <property type="entry name" value="Nucleotide_cyclase"/>
</dbReference>
<dbReference type="InterPro" id="IPR007890">
    <property type="entry name" value="CHASE2"/>
</dbReference>
<evidence type="ECO:0000256" key="2">
    <source>
        <dbReference type="ARBA" id="ARBA00005381"/>
    </source>
</evidence>
<name>A0A2D6YMR7_9DELT</name>
<dbReference type="SUPFAM" id="SSF82866">
    <property type="entry name" value="Multidrug efflux transporter AcrB transmembrane domain"/>
    <property type="match status" value="1"/>
</dbReference>
<dbReference type="PANTHER" id="PTHR43081:SF1">
    <property type="entry name" value="ADENYLATE CYCLASE, TERMINAL-DIFFERENTIATION SPECIFIC"/>
    <property type="match status" value="1"/>
</dbReference>
<dbReference type="Pfam" id="PF00211">
    <property type="entry name" value="Guanylate_cyc"/>
    <property type="match status" value="1"/>
</dbReference>
<evidence type="ECO:0000256" key="7">
    <source>
        <dbReference type="SAM" id="Phobius"/>
    </source>
</evidence>
<comment type="caution">
    <text evidence="9">The sequence shown here is derived from an EMBL/GenBank/DDBJ whole genome shotgun (WGS) entry which is preliminary data.</text>
</comment>
<feature type="transmembrane region" description="Helical" evidence="7">
    <location>
        <begin position="370"/>
        <end position="391"/>
    </location>
</feature>
<evidence type="ECO:0000313" key="10">
    <source>
        <dbReference type="Proteomes" id="UP000226525"/>
    </source>
</evidence>
<dbReference type="InterPro" id="IPR050697">
    <property type="entry name" value="Adenylyl/Guanylyl_Cyclase_3/4"/>
</dbReference>
<comment type="similarity">
    <text evidence="2">Belongs to the adenylyl cyclase class-3 family.</text>
</comment>
<dbReference type="AlphaFoldDB" id="A0A2D6YMR7"/>
<dbReference type="GO" id="GO:0004016">
    <property type="term" value="F:adenylate cyclase activity"/>
    <property type="evidence" value="ECO:0007669"/>
    <property type="project" value="UniProtKB-ARBA"/>
</dbReference>
<keyword evidence="5 7" id="KW-1133">Transmembrane helix</keyword>
<sequence length="696" mass="79130">MKKALLRPDFWITILLFLAMIPAEQFEIFSGLENQLQGYRHILRHTANPEAYAFAENDMVIVDTDEEFFTEYGSWPLQRKHIAEIVTNLQELGAKVVALDMLMDFPNGYGEDPILAEALGKKPNTMVVGQLNLVNEEIRGVTAATPVLQEATIAGYTNHTLIGNRLSRLRFYDQAVNELNIWPWAVQALAMYWNIEPRLEDNILYIGDKEIQLDQNGDLWLDYPLHKPGVTFLHEYAGITAAMVLNLYEGEIYGLEDLDEDEIYELEYWVKDKLVLVGDTTEVSHDIFSTPVGEIYGIEILADTIWTMMNGAPIRPASSKVEAVVLICMMLLFLFIASRNKFQNIIFLLAIFSYAGITIYSYVYHGYVLSMSYIIPAMILSMLATNFYLFMAERQQKAFIKNAFSQYLSPSVIDVIVKDPTKLSLGGERREMTAYFSDVQKFSTISESLTPEELVALLNEYLTEMCNLISSRAGTIDKFEGDAIIAFWGAPLDQPDHAKLACFATIDMQKRLIEMRKDWREKSSPQLFARMGINSGPIVVGNMGSQQRMDYTIMGDTVNLAARLEGANKFYKTFTMISGNTYYGTEHLEGAENYVDARELDIVRVVGKKEPVPVFEVLDFKNKLSGPMTDVLEHYQKGLSCYKDREYPIAIEHLRKALTFLENDGPCLTYIERCERFISEPPPGDWDGVYTHTEKG</sequence>
<dbReference type="GO" id="GO:0006171">
    <property type="term" value="P:cAMP biosynthetic process"/>
    <property type="evidence" value="ECO:0007669"/>
    <property type="project" value="TreeGrafter"/>
</dbReference>
<evidence type="ECO:0000256" key="6">
    <source>
        <dbReference type="ARBA" id="ARBA00023136"/>
    </source>
</evidence>
<dbReference type="PROSITE" id="PS50125">
    <property type="entry name" value="GUANYLATE_CYCLASE_2"/>
    <property type="match status" value="1"/>
</dbReference>
<evidence type="ECO:0000259" key="8">
    <source>
        <dbReference type="PROSITE" id="PS50125"/>
    </source>
</evidence>
<keyword evidence="3" id="KW-1003">Cell membrane</keyword>
<evidence type="ECO:0000256" key="3">
    <source>
        <dbReference type="ARBA" id="ARBA00022475"/>
    </source>
</evidence>
<dbReference type="Proteomes" id="UP000226525">
    <property type="component" value="Unassembled WGS sequence"/>
</dbReference>
<dbReference type="CDD" id="cd07302">
    <property type="entry name" value="CHD"/>
    <property type="match status" value="1"/>
</dbReference>
<keyword evidence="4 7" id="KW-0812">Transmembrane</keyword>
<dbReference type="SMART" id="SM00044">
    <property type="entry name" value="CYCc"/>
    <property type="match status" value="1"/>
</dbReference>
<evidence type="ECO:0000256" key="4">
    <source>
        <dbReference type="ARBA" id="ARBA00022692"/>
    </source>
</evidence>
<evidence type="ECO:0000256" key="1">
    <source>
        <dbReference type="ARBA" id="ARBA00004196"/>
    </source>
</evidence>
<organism evidence="9 10">
    <name type="scientific">SAR324 cluster bacterium</name>
    <dbReference type="NCBI Taxonomy" id="2024889"/>
    <lineage>
        <taxon>Bacteria</taxon>
        <taxon>Deltaproteobacteria</taxon>
        <taxon>SAR324 cluster</taxon>
    </lineage>
</organism>
<feature type="transmembrane region" description="Helical" evidence="7">
    <location>
        <begin position="321"/>
        <end position="338"/>
    </location>
</feature>
<dbReference type="FunFam" id="3.30.70.1230:FF:000016">
    <property type="entry name" value="Adenylate/guanylate cyclase domain-containing protein"/>
    <property type="match status" value="1"/>
</dbReference>
<keyword evidence="6 7" id="KW-0472">Membrane</keyword>
<dbReference type="SUPFAM" id="SSF55073">
    <property type="entry name" value="Nucleotide cyclase"/>
    <property type="match status" value="1"/>
</dbReference>
<protein>
    <submittedName>
        <fullName evidence="9">Adenylate/guanylate cyclase domain-containing protein</fullName>
    </submittedName>
</protein>
<dbReference type="PANTHER" id="PTHR43081">
    <property type="entry name" value="ADENYLATE CYCLASE, TERMINAL-DIFFERENTIATION SPECIFIC-RELATED"/>
    <property type="match status" value="1"/>
</dbReference>
<proteinExistence type="inferred from homology"/>
<reference evidence="10" key="1">
    <citation type="submission" date="2017-09" db="EMBL/GenBank/DDBJ databases">
        <title>The Reconstruction of 2,631 Draft Metagenome-Assembled Genomes from the Global Oceans.</title>
        <authorList>
            <person name="Tully B.J."/>
            <person name="Graham E.D."/>
            <person name="Heidelberg J.F."/>
        </authorList>
    </citation>
    <scope>NUCLEOTIDE SEQUENCE [LARGE SCALE GENOMIC DNA]</scope>
</reference>
<feature type="domain" description="Guanylate cyclase" evidence="8">
    <location>
        <begin position="433"/>
        <end position="565"/>
    </location>
</feature>
<evidence type="ECO:0000313" key="9">
    <source>
        <dbReference type="EMBL" id="MAH64422.1"/>
    </source>
</evidence>
<dbReference type="InterPro" id="IPR001054">
    <property type="entry name" value="A/G_cyclase"/>
</dbReference>
<feature type="transmembrane region" description="Helical" evidence="7">
    <location>
        <begin position="345"/>
        <end position="364"/>
    </location>
</feature>
<dbReference type="Gene3D" id="3.30.70.1230">
    <property type="entry name" value="Nucleotide cyclase"/>
    <property type="match status" value="1"/>
</dbReference>
<gene>
    <name evidence="9" type="ORF">CMN54_13445</name>
</gene>
<dbReference type="SMART" id="SM01080">
    <property type="entry name" value="CHASE2"/>
    <property type="match status" value="1"/>
</dbReference>
<comment type="subcellular location">
    <subcellularLocation>
        <location evidence="1">Cell envelope</location>
    </subcellularLocation>
</comment>
<dbReference type="GO" id="GO:0030313">
    <property type="term" value="C:cell envelope"/>
    <property type="evidence" value="ECO:0007669"/>
    <property type="project" value="UniProtKB-SubCell"/>
</dbReference>
<dbReference type="EMBL" id="NZEX01000160">
    <property type="protein sequence ID" value="MAH64422.1"/>
    <property type="molecule type" value="Genomic_DNA"/>
</dbReference>
<evidence type="ECO:0000256" key="5">
    <source>
        <dbReference type="ARBA" id="ARBA00022989"/>
    </source>
</evidence>
<dbReference type="Pfam" id="PF05226">
    <property type="entry name" value="CHASE2"/>
    <property type="match status" value="1"/>
</dbReference>
<dbReference type="GO" id="GO:0035556">
    <property type="term" value="P:intracellular signal transduction"/>
    <property type="evidence" value="ECO:0007669"/>
    <property type="project" value="InterPro"/>
</dbReference>